<keyword evidence="1" id="KW-0812">Transmembrane</keyword>
<evidence type="ECO:0000256" key="1">
    <source>
        <dbReference type="SAM" id="Phobius"/>
    </source>
</evidence>
<dbReference type="STRING" id="553973.CLOHYLEM_05432"/>
<dbReference type="AlphaFoldDB" id="C0C040"/>
<keyword evidence="3" id="KW-1185">Reference proteome</keyword>
<dbReference type="Proteomes" id="UP000004893">
    <property type="component" value="Unassembled WGS sequence"/>
</dbReference>
<sequence>MFYQICHMFFVHIYYIFSFYLLYKSVSAGIICHFPYINKAFRNYLRNAFIFVDFFILQ</sequence>
<gene>
    <name evidence="2" type="ORF">CLOHYLEM_05432</name>
</gene>
<evidence type="ECO:0000313" key="2">
    <source>
        <dbReference type="EMBL" id="EEG74768.1"/>
    </source>
</evidence>
<reference evidence="2" key="2">
    <citation type="submission" date="2013-06" db="EMBL/GenBank/DDBJ databases">
        <title>Draft genome sequence of Clostridium hylemonae (DSM 15053).</title>
        <authorList>
            <person name="Sudarsanam P."/>
            <person name="Ley R."/>
            <person name="Guruge J."/>
            <person name="Turnbaugh P.J."/>
            <person name="Mahowald M."/>
            <person name="Liep D."/>
            <person name="Gordon J."/>
        </authorList>
    </citation>
    <scope>NUCLEOTIDE SEQUENCE</scope>
    <source>
        <strain evidence="2">DSM 15053</strain>
    </source>
</reference>
<reference evidence="2" key="1">
    <citation type="submission" date="2009-02" db="EMBL/GenBank/DDBJ databases">
        <authorList>
            <person name="Fulton L."/>
            <person name="Clifton S."/>
            <person name="Fulton B."/>
            <person name="Xu J."/>
            <person name="Minx P."/>
            <person name="Pepin K.H."/>
            <person name="Johnson M."/>
            <person name="Bhonagiri V."/>
            <person name="Nash W.E."/>
            <person name="Mardis E.R."/>
            <person name="Wilson R.K."/>
        </authorList>
    </citation>
    <scope>NUCLEOTIDE SEQUENCE [LARGE SCALE GENOMIC DNA]</scope>
    <source>
        <strain evidence="2">DSM 15053</strain>
    </source>
</reference>
<keyword evidence="1" id="KW-1133">Transmembrane helix</keyword>
<proteinExistence type="predicted"/>
<name>C0C040_9FIRM</name>
<feature type="transmembrane region" description="Helical" evidence="1">
    <location>
        <begin position="12"/>
        <end position="37"/>
    </location>
</feature>
<evidence type="ECO:0000313" key="3">
    <source>
        <dbReference type="Proteomes" id="UP000004893"/>
    </source>
</evidence>
<keyword evidence="1" id="KW-0472">Membrane</keyword>
<organism evidence="2 3">
    <name type="scientific">[Clostridium] hylemonae DSM 15053</name>
    <dbReference type="NCBI Taxonomy" id="553973"/>
    <lineage>
        <taxon>Bacteria</taxon>
        <taxon>Bacillati</taxon>
        <taxon>Bacillota</taxon>
        <taxon>Clostridia</taxon>
        <taxon>Lachnospirales</taxon>
        <taxon>Lachnospiraceae</taxon>
    </lineage>
</organism>
<comment type="caution">
    <text evidence="2">The sequence shown here is derived from an EMBL/GenBank/DDBJ whole genome shotgun (WGS) entry which is preliminary data.</text>
</comment>
<protein>
    <submittedName>
        <fullName evidence="2">Uncharacterized protein</fullName>
    </submittedName>
</protein>
<dbReference type="HOGENOM" id="CLU_2971329_0_0_9"/>
<dbReference type="EMBL" id="ABYI02000019">
    <property type="protein sequence ID" value="EEG74768.1"/>
    <property type="molecule type" value="Genomic_DNA"/>
</dbReference>
<accession>C0C040</accession>